<dbReference type="PANTHER" id="PTHR33308">
    <property type="entry name" value="PEPTIDOGLYCAN HYDROLASE FLGJ"/>
    <property type="match status" value="1"/>
</dbReference>
<name>A0ABX1ZEG4_9BACL</name>
<proteinExistence type="predicted"/>
<organism evidence="3 4">
    <name type="scientific">Paenibacillus planticolens</name>
    <dbReference type="NCBI Taxonomy" id="2654976"/>
    <lineage>
        <taxon>Bacteria</taxon>
        <taxon>Bacillati</taxon>
        <taxon>Bacillota</taxon>
        <taxon>Bacilli</taxon>
        <taxon>Bacillales</taxon>
        <taxon>Paenibacillaceae</taxon>
        <taxon>Paenibacillus</taxon>
    </lineage>
</organism>
<reference evidence="3 4" key="1">
    <citation type="submission" date="2019-10" db="EMBL/GenBank/DDBJ databases">
        <title>Description of Paenibacillus pedi sp. nov.</title>
        <authorList>
            <person name="Carlier A."/>
            <person name="Qi S."/>
        </authorList>
    </citation>
    <scope>NUCLEOTIDE SEQUENCE [LARGE SCALE GENOMIC DNA]</scope>
    <source>
        <strain evidence="3 4">LMG 31457</strain>
    </source>
</reference>
<gene>
    <name evidence="3" type="ORF">GC097_00460</name>
</gene>
<evidence type="ECO:0000313" key="4">
    <source>
        <dbReference type="Proteomes" id="UP000618579"/>
    </source>
</evidence>
<evidence type="ECO:0000256" key="1">
    <source>
        <dbReference type="ARBA" id="ARBA00022801"/>
    </source>
</evidence>
<dbReference type="InterPro" id="IPR002901">
    <property type="entry name" value="MGlyc_endo_b_GlcNAc-like_dom"/>
</dbReference>
<dbReference type="RefSeq" id="WP_171681384.1">
    <property type="nucleotide sequence ID" value="NZ_WHNZ01000004.1"/>
</dbReference>
<dbReference type="SMART" id="SM00047">
    <property type="entry name" value="LYZ2"/>
    <property type="match status" value="1"/>
</dbReference>
<dbReference type="EMBL" id="WHNZ01000004">
    <property type="protein sequence ID" value="NOU98498.1"/>
    <property type="molecule type" value="Genomic_DNA"/>
</dbReference>
<feature type="domain" description="Mannosyl-glycoprotein endo-beta-N-acetylglucosamidase-like" evidence="2">
    <location>
        <begin position="2"/>
        <end position="150"/>
    </location>
</feature>
<dbReference type="Gene3D" id="1.10.530.10">
    <property type="match status" value="1"/>
</dbReference>
<evidence type="ECO:0000313" key="3">
    <source>
        <dbReference type="EMBL" id="NOU98498.1"/>
    </source>
</evidence>
<keyword evidence="4" id="KW-1185">Reference proteome</keyword>
<evidence type="ECO:0000259" key="2">
    <source>
        <dbReference type="SMART" id="SM00047"/>
    </source>
</evidence>
<sequence>MTRAEFVAKVAPVAVKLFANGSPIFPSIRIAQALLETGGDIPAWNNLVGFKVGSGVPNAYWRGRSVSTRTWEVYDGIRYDNVVANWRAYDTIDDCFRDQDLLFATARYERVRNAKSPSEQAAALYACGYATDPFYAGKIVALASQYVDYDKEVTELKLDPGVAQTVINTWISPAWHATNNAEQRDYIHWLANELRKAAGLPQE</sequence>
<protein>
    <submittedName>
        <fullName evidence="3">Mannosyl-glycoprotein endo-beta-N-acetylglucosamidase</fullName>
    </submittedName>
</protein>
<keyword evidence="1" id="KW-0378">Hydrolase</keyword>
<dbReference type="Proteomes" id="UP000618579">
    <property type="component" value="Unassembled WGS sequence"/>
</dbReference>
<dbReference type="PANTHER" id="PTHR33308:SF9">
    <property type="entry name" value="PEPTIDOGLYCAN HYDROLASE FLGJ"/>
    <property type="match status" value="1"/>
</dbReference>
<accession>A0ABX1ZEG4</accession>
<dbReference type="Pfam" id="PF01832">
    <property type="entry name" value="Glucosaminidase"/>
    <property type="match status" value="1"/>
</dbReference>
<comment type="caution">
    <text evidence="3">The sequence shown here is derived from an EMBL/GenBank/DDBJ whole genome shotgun (WGS) entry which is preliminary data.</text>
</comment>
<dbReference type="InterPro" id="IPR051056">
    <property type="entry name" value="Glycosyl_Hydrolase_73"/>
</dbReference>